<dbReference type="SUPFAM" id="SSF58100">
    <property type="entry name" value="Bacterial hemolysins"/>
    <property type="match status" value="1"/>
</dbReference>
<name>A0AAC9LKR8_9FLAO</name>
<dbReference type="Proteomes" id="UP000187506">
    <property type="component" value="Chromosome"/>
</dbReference>
<organism evidence="2 3">
    <name type="scientific">Lacinutrix venerupis</name>
    <dbReference type="NCBI Taxonomy" id="1486034"/>
    <lineage>
        <taxon>Bacteria</taxon>
        <taxon>Pseudomonadati</taxon>
        <taxon>Bacteroidota</taxon>
        <taxon>Flavobacteriia</taxon>
        <taxon>Flavobacteriales</taxon>
        <taxon>Flavobacteriaceae</taxon>
        <taxon>Lacinutrix</taxon>
    </lineage>
</organism>
<accession>A0AAC9LKR8</accession>
<dbReference type="AlphaFoldDB" id="A0AAC9LKR8"/>
<reference evidence="2 3" key="1">
    <citation type="submission" date="2017-01" db="EMBL/GenBank/DDBJ databases">
        <title>Complete genome of Lacinutrix venerupis DOK2-8 isolated from seawater in Dokdo.</title>
        <authorList>
            <person name="Chi W.-J."/>
            <person name="Kim J.H."/>
        </authorList>
    </citation>
    <scope>NUCLEOTIDE SEQUENCE [LARGE SCALE GENOMIC DNA]</scope>
    <source>
        <strain evidence="2 3">DOK2-8</strain>
    </source>
</reference>
<sequence>MKGIDFLPQDDIIELIPSMATIQFTRNFSDYVEQMPIPKLYIDKVDDIQVVGEIKMLQRKIDIEYPHIQSLSGEWFGITENNITSIFIDLQHFANVEFHSYYDYICHHNKSKNTKLLLATLNRLKDLLMAKHLNAKKALSALVVYEGDLSNYRVILKNTYEEAKNSLSNLTNYTDELETKREQLQEKLKANNKAISKLALEEAKDVVKNGVAIAVSVGSEKYTDAIKTGAILAMNAAEAGVKIIALDVESIKLINEIQKLTQKLSGVERDLQVLNNAVAQMASISESHEFSKTIVTTLENYWKSLHEYVSNLIKDVNNNKTLDLPEAKVLDKSWVDTIAKPLKHVMSFSNLSTLEEWDLNDIDFKSINA</sequence>
<evidence type="ECO:0000313" key="2">
    <source>
        <dbReference type="EMBL" id="APX99923.1"/>
    </source>
</evidence>
<dbReference type="KEGG" id="lvn:BWR22_06245"/>
<protein>
    <submittedName>
        <fullName evidence="2">Uncharacterized protein</fullName>
    </submittedName>
</protein>
<feature type="coiled-coil region" evidence="1">
    <location>
        <begin position="160"/>
        <end position="201"/>
    </location>
</feature>
<feature type="coiled-coil region" evidence="1">
    <location>
        <begin position="250"/>
        <end position="277"/>
    </location>
</feature>
<dbReference type="Gene3D" id="1.20.1170.10">
    <property type="match status" value="1"/>
</dbReference>
<proteinExistence type="predicted"/>
<evidence type="ECO:0000256" key="1">
    <source>
        <dbReference type="SAM" id="Coils"/>
    </source>
</evidence>
<evidence type="ECO:0000313" key="3">
    <source>
        <dbReference type="Proteomes" id="UP000187506"/>
    </source>
</evidence>
<dbReference type="RefSeq" id="WP_076732693.1">
    <property type="nucleotide sequence ID" value="NZ_CP019352.1"/>
</dbReference>
<dbReference type="EMBL" id="CP019352">
    <property type="protein sequence ID" value="APX99923.1"/>
    <property type="molecule type" value="Genomic_DNA"/>
</dbReference>
<gene>
    <name evidence="2" type="ORF">BWR22_06245</name>
</gene>
<keyword evidence="3" id="KW-1185">Reference proteome</keyword>
<keyword evidence="1" id="KW-0175">Coiled coil</keyword>